<dbReference type="GO" id="GO:0005829">
    <property type="term" value="C:cytosol"/>
    <property type="evidence" value="ECO:0007669"/>
    <property type="project" value="TreeGrafter"/>
</dbReference>
<dbReference type="GO" id="GO:0003700">
    <property type="term" value="F:DNA-binding transcription factor activity"/>
    <property type="evidence" value="ECO:0007669"/>
    <property type="project" value="InterPro"/>
</dbReference>
<gene>
    <name evidence="6" type="ORF">XA3_01210</name>
</gene>
<sequence>MNLRDLEYFNKLVELKNYSHTAHYFGVSQPTISYTIQRLEEQAGIDLLDRKSMTLTEAGQQFYNHSRKVVQEMSMLDKDMENAASPHIKIGLPPIITNYLLHQEKYLSVFQQNLEHLEVYSSESQKLFRSLVSGNLDASFIGSVEPISSPDLTSHIIARHHFKIICSQKSPLATKKTVSFNDLQSYPFLLLDRESTHQQIFAQLVRKNLFVPRIIFRTPAVQTILTLVENNSGISFLTEAALTAANQKVVAIDLNEASDLYFYLNLVTLKNGMPDHHLTEFINAMLN</sequence>
<evidence type="ECO:0000313" key="7">
    <source>
        <dbReference type="Proteomes" id="UP001321861"/>
    </source>
</evidence>
<dbReference type="AlphaFoldDB" id="A0AAU9D5X6"/>
<dbReference type="FunFam" id="1.10.10.10:FF:000001">
    <property type="entry name" value="LysR family transcriptional regulator"/>
    <property type="match status" value="1"/>
</dbReference>
<feature type="domain" description="HTH lysR-type" evidence="5">
    <location>
        <begin position="1"/>
        <end position="56"/>
    </location>
</feature>
<keyword evidence="3" id="KW-0238">DNA-binding</keyword>
<keyword evidence="7" id="KW-1185">Reference proteome</keyword>
<dbReference type="InterPro" id="IPR050950">
    <property type="entry name" value="HTH-type_LysR_regulators"/>
</dbReference>
<dbReference type="Proteomes" id="UP001321861">
    <property type="component" value="Chromosome"/>
</dbReference>
<dbReference type="Pfam" id="PF00126">
    <property type="entry name" value="HTH_1"/>
    <property type="match status" value="1"/>
</dbReference>
<evidence type="ECO:0000259" key="5">
    <source>
        <dbReference type="PROSITE" id="PS50931"/>
    </source>
</evidence>
<evidence type="ECO:0000256" key="1">
    <source>
        <dbReference type="ARBA" id="ARBA00009437"/>
    </source>
</evidence>
<reference evidence="6 7" key="1">
    <citation type="journal article" date="2023" name="Microbiol. Spectr.">
        <title>Symbiosis of Carpenter Bees with Uncharacterized Lactic Acid Bacteria Showing NAD Auxotrophy.</title>
        <authorList>
            <person name="Kawasaki S."/>
            <person name="Ozawa K."/>
            <person name="Mori T."/>
            <person name="Yamamoto A."/>
            <person name="Ito M."/>
            <person name="Ohkuma M."/>
            <person name="Sakamoto M."/>
            <person name="Matsutani M."/>
        </authorList>
    </citation>
    <scope>NUCLEOTIDE SEQUENCE [LARGE SCALE GENOMIC DNA]</scope>
    <source>
        <strain evidence="6 7">XA3</strain>
    </source>
</reference>
<dbReference type="PANTHER" id="PTHR30419:SF8">
    <property type="entry name" value="NITROGEN ASSIMILATION TRANSCRIPTIONAL ACTIVATOR-RELATED"/>
    <property type="match status" value="1"/>
</dbReference>
<dbReference type="GO" id="GO:0003677">
    <property type="term" value="F:DNA binding"/>
    <property type="evidence" value="ECO:0007669"/>
    <property type="project" value="UniProtKB-KW"/>
</dbReference>
<organism evidence="6 7">
    <name type="scientific">Xylocopilactobacillus apicola</name>
    <dbReference type="NCBI Taxonomy" id="2932184"/>
    <lineage>
        <taxon>Bacteria</taxon>
        <taxon>Bacillati</taxon>
        <taxon>Bacillota</taxon>
        <taxon>Bacilli</taxon>
        <taxon>Lactobacillales</taxon>
        <taxon>Lactobacillaceae</taxon>
        <taxon>Xylocopilactobacillus</taxon>
    </lineage>
</organism>
<proteinExistence type="inferred from homology"/>
<comment type="similarity">
    <text evidence="1">Belongs to the LysR transcriptional regulatory family.</text>
</comment>
<dbReference type="Gene3D" id="3.40.190.290">
    <property type="match status" value="1"/>
</dbReference>
<dbReference type="InterPro" id="IPR005119">
    <property type="entry name" value="LysR_subst-bd"/>
</dbReference>
<dbReference type="PANTHER" id="PTHR30419">
    <property type="entry name" value="HTH-TYPE TRANSCRIPTIONAL REGULATOR YBHD"/>
    <property type="match status" value="1"/>
</dbReference>
<dbReference type="KEGG" id="xap:XA3_01210"/>
<evidence type="ECO:0000313" key="6">
    <source>
        <dbReference type="EMBL" id="BDR57680.1"/>
    </source>
</evidence>
<dbReference type="Gene3D" id="1.10.10.10">
    <property type="entry name" value="Winged helix-like DNA-binding domain superfamily/Winged helix DNA-binding domain"/>
    <property type="match status" value="1"/>
</dbReference>
<dbReference type="PROSITE" id="PS50931">
    <property type="entry name" value="HTH_LYSR"/>
    <property type="match status" value="1"/>
</dbReference>
<dbReference type="InterPro" id="IPR036388">
    <property type="entry name" value="WH-like_DNA-bd_sf"/>
</dbReference>
<dbReference type="RefSeq" id="WP_317635631.1">
    <property type="nucleotide sequence ID" value="NZ_AP026802.1"/>
</dbReference>
<dbReference type="InterPro" id="IPR036390">
    <property type="entry name" value="WH_DNA-bd_sf"/>
</dbReference>
<dbReference type="InterPro" id="IPR000847">
    <property type="entry name" value="LysR_HTH_N"/>
</dbReference>
<protein>
    <submittedName>
        <fullName evidence="6">LysR family transcriptional regulator</fullName>
    </submittedName>
</protein>
<evidence type="ECO:0000256" key="2">
    <source>
        <dbReference type="ARBA" id="ARBA00023015"/>
    </source>
</evidence>
<evidence type="ECO:0000256" key="4">
    <source>
        <dbReference type="ARBA" id="ARBA00023163"/>
    </source>
</evidence>
<dbReference type="SUPFAM" id="SSF46785">
    <property type="entry name" value="Winged helix' DNA-binding domain"/>
    <property type="match status" value="1"/>
</dbReference>
<dbReference type="Pfam" id="PF03466">
    <property type="entry name" value="LysR_substrate"/>
    <property type="match status" value="1"/>
</dbReference>
<dbReference type="EMBL" id="AP026802">
    <property type="protein sequence ID" value="BDR57680.1"/>
    <property type="molecule type" value="Genomic_DNA"/>
</dbReference>
<evidence type="ECO:0000256" key="3">
    <source>
        <dbReference type="ARBA" id="ARBA00023125"/>
    </source>
</evidence>
<dbReference type="SUPFAM" id="SSF53850">
    <property type="entry name" value="Periplasmic binding protein-like II"/>
    <property type="match status" value="1"/>
</dbReference>
<name>A0AAU9D5X6_9LACO</name>
<keyword evidence="4" id="KW-0804">Transcription</keyword>
<keyword evidence="2" id="KW-0805">Transcription regulation</keyword>
<accession>A0AAU9D5X6</accession>